<organism evidence="2 3">
    <name type="scientific">Plakobranchus ocellatus</name>
    <dbReference type="NCBI Taxonomy" id="259542"/>
    <lineage>
        <taxon>Eukaryota</taxon>
        <taxon>Metazoa</taxon>
        <taxon>Spiralia</taxon>
        <taxon>Lophotrochozoa</taxon>
        <taxon>Mollusca</taxon>
        <taxon>Gastropoda</taxon>
        <taxon>Heterobranchia</taxon>
        <taxon>Euthyneura</taxon>
        <taxon>Panpulmonata</taxon>
        <taxon>Sacoglossa</taxon>
        <taxon>Placobranchoidea</taxon>
        <taxon>Plakobranchidae</taxon>
        <taxon>Plakobranchus</taxon>
    </lineage>
</organism>
<dbReference type="AlphaFoldDB" id="A0AAV3Z6K8"/>
<dbReference type="Proteomes" id="UP000735302">
    <property type="component" value="Unassembled WGS sequence"/>
</dbReference>
<feature type="compositionally biased region" description="Polar residues" evidence="1">
    <location>
        <begin position="21"/>
        <end position="30"/>
    </location>
</feature>
<dbReference type="EMBL" id="BLXT01002015">
    <property type="protein sequence ID" value="GFN90237.1"/>
    <property type="molecule type" value="Genomic_DNA"/>
</dbReference>
<feature type="region of interest" description="Disordered" evidence="1">
    <location>
        <begin position="1"/>
        <end position="30"/>
    </location>
</feature>
<evidence type="ECO:0000256" key="1">
    <source>
        <dbReference type="SAM" id="MobiDB-lite"/>
    </source>
</evidence>
<evidence type="ECO:0000313" key="2">
    <source>
        <dbReference type="EMBL" id="GFN90237.1"/>
    </source>
</evidence>
<accession>A0AAV3Z6K8</accession>
<protein>
    <submittedName>
        <fullName evidence="2">Uncharacterized protein</fullName>
    </submittedName>
</protein>
<proteinExistence type="predicted"/>
<gene>
    <name evidence="2" type="ORF">PoB_001674300</name>
</gene>
<name>A0AAV3Z6K8_9GAST</name>
<comment type="caution">
    <text evidence="2">The sequence shown here is derived from an EMBL/GenBank/DDBJ whole genome shotgun (WGS) entry which is preliminary data.</text>
</comment>
<sequence length="137" mass="15067">MTVGVSGNEIANGLGNERRTQPQPRKPSTLSDVMSVLRRSTAELWSAAQMMRDSPNFMKLSREMIIGRVCTGHRSNAVQNFSCKSESRAPAVGPSVTRFVCPYYVVYAGSERSRFLMFYANVGNGRMSAPQDGLPCP</sequence>
<keyword evidence="3" id="KW-1185">Reference proteome</keyword>
<evidence type="ECO:0000313" key="3">
    <source>
        <dbReference type="Proteomes" id="UP000735302"/>
    </source>
</evidence>
<reference evidence="2 3" key="1">
    <citation type="journal article" date="2021" name="Elife">
        <title>Chloroplast acquisition without the gene transfer in kleptoplastic sea slugs, Plakobranchus ocellatus.</title>
        <authorList>
            <person name="Maeda T."/>
            <person name="Takahashi S."/>
            <person name="Yoshida T."/>
            <person name="Shimamura S."/>
            <person name="Takaki Y."/>
            <person name="Nagai Y."/>
            <person name="Toyoda A."/>
            <person name="Suzuki Y."/>
            <person name="Arimoto A."/>
            <person name="Ishii H."/>
            <person name="Satoh N."/>
            <person name="Nishiyama T."/>
            <person name="Hasebe M."/>
            <person name="Maruyama T."/>
            <person name="Minagawa J."/>
            <person name="Obokata J."/>
            <person name="Shigenobu S."/>
        </authorList>
    </citation>
    <scope>NUCLEOTIDE SEQUENCE [LARGE SCALE GENOMIC DNA]</scope>
</reference>